<dbReference type="Proteomes" id="UP001501126">
    <property type="component" value="Unassembled WGS sequence"/>
</dbReference>
<accession>A0ABN1MN80</accession>
<dbReference type="RefSeq" id="WP_343785659.1">
    <property type="nucleotide sequence ID" value="NZ_BAAAFH010000003.1"/>
</dbReference>
<dbReference type="Gene3D" id="3.30.420.40">
    <property type="match status" value="2"/>
</dbReference>
<evidence type="ECO:0000313" key="1">
    <source>
        <dbReference type="EMBL" id="GAA0874752.1"/>
    </source>
</evidence>
<comment type="caution">
    <text evidence="1">The sequence shown here is derived from an EMBL/GenBank/DDBJ whole genome shotgun (WGS) entry which is preliminary data.</text>
</comment>
<protein>
    <recommendedName>
        <fullName evidence="3">ATPase BadF/BadG/BcrA/BcrD type domain-containing protein</fullName>
    </recommendedName>
</protein>
<evidence type="ECO:0000313" key="2">
    <source>
        <dbReference type="Proteomes" id="UP001501126"/>
    </source>
</evidence>
<gene>
    <name evidence="1" type="ORF">GCM10009118_11600</name>
</gene>
<reference evidence="1 2" key="1">
    <citation type="journal article" date="2019" name="Int. J. Syst. Evol. Microbiol.">
        <title>The Global Catalogue of Microorganisms (GCM) 10K type strain sequencing project: providing services to taxonomists for standard genome sequencing and annotation.</title>
        <authorList>
            <consortium name="The Broad Institute Genomics Platform"/>
            <consortium name="The Broad Institute Genome Sequencing Center for Infectious Disease"/>
            <person name="Wu L."/>
            <person name="Ma J."/>
        </authorList>
    </citation>
    <scope>NUCLEOTIDE SEQUENCE [LARGE SCALE GENOMIC DNA]</scope>
    <source>
        <strain evidence="1 2">JCM 16083</strain>
    </source>
</reference>
<dbReference type="Gene3D" id="1.10.720.160">
    <property type="match status" value="1"/>
</dbReference>
<proteinExistence type="predicted"/>
<dbReference type="EMBL" id="BAAAFH010000003">
    <property type="protein sequence ID" value="GAA0874752.1"/>
    <property type="molecule type" value="Genomic_DNA"/>
</dbReference>
<sequence length="262" mass="28762">MMLIGESGATKSSWGIAGKPETLFTTRGFRGTQSTSEDIYKILQEVKEQFETASSINEIHLFCSGCLTDEPNQRVRSLLHQVFPSIRNSAVYSDLHAAGISTLKNHTGLGIILGTGSVAFEWDGRNPVRVFGGKGFPGGDFAGGADLGLRLLQCDHKEIISFLTKDEYELVQQLTSKKQLIPGEVGQLAKPVIRNKQNPLLKKLITRALIDFMAEIPSDRAYSRIGVSGSIGTFLQDELQEFFHSSTLFFTPSPIHSLLTQS</sequence>
<evidence type="ECO:0008006" key="3">
    <source>
        <dbReference type="Google" id="ProtNLM"/>
    </source>
</evidence>
<dbReference type="InterPro" id="IPR043129">
    <property type="entry name" value="ATPase_NBD"/>
</dbReference>
<organism evidence="1 2">
    <name type="scientific">Wandonia haliotis</name>
    <dbReference type="NCBI Taxonomy" id="574963"/>
    <lineage>
        <taxon>Bacteria</taxon>
        <taxon>Pseudomonadati</taxon>
        <taxon>Bacteroidota</taxon>
        <taxon>Flavobacteriia</taxon>
        <taxon>Flavobacteriales</taxon>
        <taxon>Crocinitomicaceae</taxon>
        <taxon>Wandonia</taxon>
    </lineage>
</organism>
<name>A0ABN1MN80_9FLAO</name>
<keyword evidence="2" id="KW-1185">Reference proteome</keyword>
<dbReference type="SUPFAM" id="SSF53067">
    <property type="entry name" value="Actin-like ATPase domain"/>
    <property type="match status" value="2"/>
</dbReference>